<dbReference type="InterPro" id="IPR032042">
    <property type="entry name" value="POT1PC"/>
</dbReference>
<evidence type="ECO:0000313" key="11">
    <source>
        <dbReference type="Proteomes" id="UP001162480"/>
    </source>
</evidence>
<evidence type="ECO:0000256" key="8">
    <source>
        <dbReference type="ARBA" id="ARBA00023242"/>
    </source>
</evidence>
<evidence type="ECO:0000259" key="9">
    <source>
        <dbReference type="SMART" id="SM00976"/>
    </source>
</evidence>
<feature type="domain" description="Telomeric single stranded DNA binding POT1/Cdc13" evidence="9">
    <location>
        <begin position="13"/>
        <end position="146"/>
    </location>
</feature>
<keyword evidence="8" id="KW-0539">Nucleus</keyword>
<dbReference type="InterPro" id="IPR011564">
    <property type="entry name" value="Telomer_end-bd_POT1/Cdc13"/>
</dbReference>
<dbReference type="EMBL" id="OX597838">
    <property type="protein sequence ID" value="CAI9740463.1"/>
    <property type="molecule type" value="Genomic_DNA"/>
</dbReference>
<keyword evidence="5" id="KW-0158">Chromosome</keyword>
<dbReference type="Pfam" id="PF16686">
    <property type="entry name" value="POT1PC"/>
    <property type="match status" value="1"/>
</dbReference>
<organism evidence="10 11">
    <name type="scientific">Octopus vulgaris</name>
    <name type="common">Common octopus</name>
    <dbReference type="NCBI Taxonomy" id="6645"/>
    <lineage>
        <taxon>Eukaryota</taxon>
        <taxon>Metazoa</taxon>
        <taxon>Spiralia</taxon>
        <taxon>Lophotrochozoa</taxon>
        <taxon>Mollusca</taxon>
        <taxon>Cephalopoda</taxon>
        <taxon>Coleoidea</taxon>
        <taxon>Octopodiformes</taxon>
        <taxon>Octopoda</taxon>
        <taxon>Incirrata</taxon>
        <taxon>Octopodidae</taxon>
        <taxon>Octopus</taxon>
    </lineage>
</organism>
<protein>
    <recommendedName>
        <fullName evidence="4">Protection of telomeres protein 1</fullName>
    </recommendedName>
</protein>
<keyword evidence="11" id="KW-1185">Reference proteome</keyword>
<evidence type="ECO:0000256" key="2">
    <source>
        <dbReference type="ARBA" id="ARBA00004574"/>
    </source>
</evidence>
<accession>A0AA36BTR3</accession>
<dbReference type="SMART" id="SM00976">
    <property type="entry name" value="Telo_bind"/>
    <property type="match status" value="1"/>
</dbReference>
<evidence type="ECO:0000313" key="10">
    <source>
        <dbReference type="EMBL" id="CAI9740463.1"/>
    </source>
</evidence>
<evidence type="ECO:0000256" key="7">
    <source>
        <dbReference type="ARBA" id="ARBA00023125"/>
    </source>
</evidence>
<evidence type="ECO:0000256" key="5">
    <source>
        <dbReference type="ARBA" id="ARBA00022454"/>
    </source>
</evidence>
<dbReference type="PANTHER" id="PTHR14513">
    <property type="entry name" value="PROTECTION OF TELOMERES 1"/>
    <property type="match status" value="1"/>
</dbReference>
<dbReference type="AlphaFoldDB" id="A0AA36BTR3"/>
<dbReference type="Pfam" id="PF02765">
    <property type="entry name" value="POT1"/>
    <property type="match status" value="1"/>
</dbReference>
<comment type="subcellular location">
    <subcellularLocation>
        <location evidence="2">Chromosome</location>
        <location evidence="2">Telomere</location>
    </subcellularLocation>
    <subcellularLocation>
        <location evidence="1">Nucleus</location>
    </subcellularLocation>
</comment>
<dbReference type="SUPFAM" id="SSF50249">
    <property type="entry name" value="Nucleic acid-binding proteins"/>
    <property type="match status" value="2"/>
</dbReference>
<dbReference type="PANTHER" id="PTHR14513:SF0">
    <property type="entry name" value="PROTECTION OF TELOMERES PROTEIN 1"/>
    <property type="match status" value="1"/>
</dbReference>
<gene>
    <name evidence="10" type="ORF">OCTVUL_1B030385</name>
</gene>
<dbReference type="Gene3D" id="2.40.50.140">
    <property type="entry name" value="Nucleic acid-binding proteins"/>
    <property type="match status" value="2"/>
</dbReference>
<keyword evidence="7" id="KW-0238">DNA-binding</keyword>
<name>A0AA36BTR3_OCTVU</name>
<reference evidence="10" key="1">
    <citation type="submission" date="2023-08" db="EMBL/GenBank/DDBJ databases">
        <authorList>
            <person name="Alioto T."/>
            <person name="Alioto T."/>
            <person name="Gomez Garrido J."/>
        </authorList>
    </citation>
    <scope>NUCLEOTIDE SEQUENCE</scope>
</reference>
<evidence type="ECO:0000256" key="4">
    <source>
        <dbReference type="ARBA" id="ARBA00015253"/>
    </source>
</evidence>
<evidence type="ECO:0000256" key="3">
    <source>
        <dbReference type="ARBA" id="ARBA00008442"/>
    </source>
</evidence>
<proteinExistence type="inferred from homology"/>
<dbReference type="CDD" id="cd04497">
    <property type="entry name" value="hPOT1_OB1_like"/>
    <property type="match status" value="1"/>
</dbReference>
<dbReference type="GO" id="GO:0098505">
    <property type="term" value="F:G-rich strand telomeric DNA binding"/>
    <property type="evidence" value="ECO:0007669"/>
    <property type="project" value="TreeGrafter"/>
</dbReference>
<sequence>MEQNTSKSRTYSYKSLITLKPGMLVDVYGIVKFHKLPFKTKGTDYLLIVTIVDESLIQADEKLKCLLFAHEEENLPQVKIGSIVRFHRLQVNLHNGELQGTSGKGFSWLVIDSRRDGCLIPKASSLNYTFTNVDRKMIERLIRVTLHRREFSCQDLVKNLEQLQEGIYFDFLCQVVAVSVVEQGVCFLIQVWDGTRPSCPLYTVETVERNLIVVTDMELREVAKDWLVDVCVFDDHFDKAATIKPGMFLKFFNLHCPKHKLPELVNPPAFEKLELVLHKGTSFGRGIKILSETDSEIDDLKKRLAELRKKVECPTHASIERTHTSVRRGIKNSCLKRVKRSEVETVIQGHQSVKLSHFCDVKNATVPMKFRLLARVMDYSPKLNSVSDFLSLFCPQCHYLTPINKYNIEPSTFHIKDGVEYYRCPHCAKKTNSNDIPVMEYIFLLKFILTDGVYYIIANLWRDEAVKFFNNITPLEFISDAEAVNKVRSCLERIHSSEGNGQNLPMMECCIKSFTGRNSVCYEIFDTLIGSSGCSTVPLINEDLVNPEENISS</sequence>
<dbReference type="InterPro" id="IPR028389">
    <property type="entry name" value="POT1"/>
</dbReference>
<evidence type="ECO:0000256" key="1">
    <source>
        <dbReference type="ARBA" id="ARBA00004123"/>
    </source>
</evidence>
<evidence type="ECO:0000256" key="6">
    <source>
        <dbReference type="ARBA" id="ARBA00022895"/>
    </source>
</evidence>
<comment type="similarity">
    <text evidence="3">Belongs to the telombin family.</text>
</comment>
<dbReference type="GO" id="GO:0000783">
    <property type="term" value="C:nuclear telomere cap complex"/>
    <property type="evidence" value="ECO:0007669"/>
    <property type="project" value="TreeGrafter"/>
</dbReference>
<dbReference type="GO" id="GO:0016233">
    <property type="term" value="P:telomere capping"/>
    <property type="evidence" value="ECO:0007669"/>
    <property type="project" value="TreeGrafter"/>
</dbReference>
<keyword evidence="6" id="KW-0779">Telomere</keyword>
<dbReference type="Proteomes" id="UP001162480">
    <property type="component" value="Chromosome 25"/>
</dbReference>
<dbReference type="GO" id="GO:0010521">
    <property type="term" value="F:telomerase inhibitor activity"/>
    <property type="evidence" value="ECO:0007669"/>
    <property type="project" value="TreeGrafter"/>
</dbReference>
<dbReference type="InterPro" id="IPR012340">
    <property type="entry name" value="NA-bd_OB-fold"/>
</dbReference>
<dbReference type="GO" id="GO:0032210">
    <property type="term" value="P:regulation of telomere maintenance via telomerase"/>
    <property type="evidence" value="ECO:0007669"/>
    <property type="project" value="TreeGrafter"/>
</dbReference>